<proteinExistence type="predicted"/>
<dbReference type="Gene3D" id="3.40.50.1220">
    <property type="entry name" value="TPP-binding domain"/>
    <property type="match status" value="1"/>
</dbReference>
<dbReference type="Pfam" id="PF13289">
    <property type="entry name" value="SIR2_2"/>
    <property type="match status" value="1"/>
</dbReference>
<reference evidence="2" key="2">
    <citation type="journal article" date="2007" name="J. Bacteriol.">
        <title>Comparative genome analysis of four magnetotactic bacteria reveals a complex set of group-specific genes implicated in magnetosome biomineralization and function.</title>
        <authorList>
            <person name="Richter M."/>
            <person name="Kube M."/>
            <person name="Bazylinski D.A."/>
            <person name="Lombardot T."/>
            <person name="Gloeckner F.O."/>
            <person name="Reinhardt R."/>
            <person name="Schueler D."/>
        </authorList>
    </citation>
    <scope>NUCLEOTIDE SEQUENCE</scope>
    <source>
        <strain evidence="2">MSR-1</strain>
    </source>
</reference>
<evidence type="ECO:0000313" key="1">
    <source>
        <dbReference type="EMBL" id="CAJ30189.1"/>
    </source>
</evidence>
<protein>
    <submittedName>
        <fullName evidence="1">Uncharacterized protein</fullName>
    </submittedName>
</protein>
<sequence>MQTPIPIPLELRDALDDGKVVFFCGAGISRHTGLADFAQLTCNAFKACGLPLKKRGKDFPEDIAFRNGQYDRALHLLENQSRYMRHAVQQQLSKRPTQGSLTTHKAILDLSHAPDGGHRVVTTNFDDRFERAKPGLKWQAAPALEPPRGDDWSTLTYLHGRIDRKHDPEGRRLILTSADFARAYLQDGWAARFTQYLFEHYTIVFVGYSLADPVVGYLIDGVAADLKAHGRKLDAYIFADHDGSDLDQKRKQAVWESRGLKPLCFDRRDNFQRLHETLQRWAESHAKGINGRIQFALDLGRQPCDATRHSEEDVRLLAWALSKPDGSVARAFAEADPPPHISWLAPLAKPQIPTAVGLASLFGMPAQPSYGQIFIPGRLTGTEIMPNLHPVTGIMGRWLARHLKTKELIDWVIANDGMIHHTFTHFIRGEIPNIAEPWRRFWQLVADGCTRGHNIDFPVWPRTGVGWSDGMDAALLKAAKFRLKPQTSWLSILGDNRPIETLSQIARFDLEVHSADFLGHIWEHRTDAAISHALARHADSLTSLLAEGWTMLQRGNEWCDHKAALHEPDCSTPFTSVTALCLFTHSVLRQSAPGKAEALIRRWMSLGRDDGLSIFRRMTLLALIDTDDVDAAAHIDFLLTDKANVLWQGDWYPSGVDRLPGRVSFGEADRLIGVEVGGSVHGFIYGQKLDRAAAEPFLA</sequence>
<organism evidence="1">
    <name type="scientific">Magnetospirillum gryphiswaldense</name>
    <dbReference type="NCBI Taxonomy" id="55518"/>
    <lineage>
        <taxon>Bacteria</taxon>
        <taxon>Pseudomonadati</taxon>
        <taxon>Pseudomonadota</taxon>
        <taxon>Alphaproteobacteria</taxon>
        <taxon>Rhodospirillales</taxon>
        <taxon>Rhodospirillaceae</taxon>
        <taxon>Magnetospirillum</taxon>
    </lineage>
</organism>
<dbReference type="EMBL" id="AM085146">
    <property type="protein sequence ID" value="CAJ30189.1"/>
    <property type="molecule type" value="Genomic_DNA"/>
</dbReference>
<dbReference type="AlphaFoldDB" id="Q3BK53"/>
<accession>Q3BK53</accession>
<reference evidence="1" key="1">
    <citation type="journal article" date="2005" name="J. Bacteriol.">
        <title>A hypervariable 130-kilobase genomic region of Magnetospirillum gryphiswaldense comprises a magnetosome island which undergoes frequent rearrangements during stationary growth.</title>
        <authorList>
            <person name="Ullrich S."/>
            <person name="Kube M."/>
            <person name="Schuebbe S."/>
            <person name="Reinhardt R."/>
            <person name="Schueler D."/>
        </authorList>
    </citation>
    <scope>NUCLEOTIDE SEQUENCE</scope>
    <source>
        <strain evidence="1">MSR-1</strain>
    </source>
</reference>
<name>Q3BK53_9PROT</name>
<dbReference type="EMBL" id="CU459003">
    <property type="protein sequence ID" value="CAM78101.1"/>
    <property type="molecule type" value="Genomic_DNA"/>
</dbReference>
<evidence type="ECO:0000313" key="2">
    <source>
        <dbReference type="EMBL" id="CAM78101.1"/>
    </source>
</evidence>
<dbReference type="SUPFAM" id="SSF52467">
    <property type="entry name" value="DHS-like NAD/FAD-binding domain"/>
    <property type="match status" value="1"/>
</dbReference>
<dbReference type="InterPro" id="IPR029035">
    <property type="entry name" value="DHS-like_NAD/FAD-binding_dom"/>
</dbReference>
<gene>
    <name evidence="1" type="ORF">mgI595</name>
    <name evidence="2" type="ORF">MGR_4169</name>
</gene>